<feature type="compositionally biased region" description="Polar residues" evidence="1">
    <location>
        <begin position="291"/>
        <end position="304"/>
    </location>
</feature>
<dbReference type="AlphaFoldDB" id="A0A2I2KY11"/>
<organism evidence="2 3">
    <name type="scientific">Frankia canadensis</name>
    <dbReference type="NCBI Taxonomy" id="1836972"/>
    <lineage>
        <taxon>Bacteria</taxon>
        <taxon>Bacillati</taxon>
        <taxon>Actinomycetota</taxon>
        <taxon>Actinomycetes</taxon>
        <taxon>Frankiales</taxon>
        <taxon>Frankiaceae</taxon>
        <taxon>Frankia</taxon>
    </lineage>
</organism>
<feature type="compositionally biased region" description="Polar residues" evidence="1">
    <location>
        <begin position="345"/>
        <end position="354"/>
    </location>
</feature>
<evidence type="ECO:0000313" key="2">
    <source>
        <dbReference type="EMBL" id="SNQ50547.1"/>
    </source>
</evidence>
<feature type="region of interest" description="Disordered" evidence="1">
    <location>
        <begin position="288"/>
        <end position="371"/>
    </location>
</feature>
<evidence type="ECO:0000256" key="1">
    <source>
        <dbReference type="SAM" id="MobiDB-lite"/>
    </source>
</evidence>
<reference evidence="2 3" key="1">
    <citation type="submission" date="2017-06" db="EMBL/GenBank/DDBJ databases">
        <authorList>
            <person name="Kim H.J."/>
            <person name="Triplett B.A."/>
        </authorList>
    </citation>
    <scope>NUCLEOTIDE SEQUENCE [LARGE SCALE GENOMIC DNA]</scope>
    <source>
        <strain evidence="2">FRACA_ARgP5</strain>
    </source>
</reference>
<gene>
    <name evidence="2" type="ORF">FRACA_480036</name>
</gene>
<keyword evidence="3" id="KW-1185">Reference proteome</keyword>
<evidence type="ECO:0000313" key="3">
    <source>
        <dbReference type="Proteomes" id="UP000234331"/>
    </source>
</evidence>
<feature type="compositionally biased region" description="Basic and acidic residues" evidence="1">
    <location>
        <begin position="362"/>
        <end position="371"/>
    </location>
</feature>
<dbReference type="Proteomes" id="UP000234331">
    <property type="component" value="Unassembled WGS sequence"/>
</dbReference>
<dbReference type="EMBL" id="FZMO01000423">
    <property type="protein sequence ID" value="SNQ50547.1"/>
    <property type="molecule type" value="Genomic_DNA"/>
</dbReference>
<evidence type="ECO:0008006" key="4">
    <source>
        <dbReference type="Google" id="ProtNLM"/>
    </source>
</evidence>
<protein>
    <recommendedName>
        <fullName evidence="4">ParB/Sulfiredoxin domain-containing protein</fullName>
    </recommendedName>
</protein>
<name>A0A2I2KY11_9ACTN</name>
<proteinExistence type="predicted"/>
<accession>A0A2I2KY11</accession>
<sequence>MTHSQLPIEDAAVRDLRLDLGNYRFPVRRPTEHAAMNYLFVAHDAMSTARSILREGYVDNELPLVVKENGRLVILEGNRRLSALRGLLTPQLVPAFQSDLEALLRRYPLEAEDLPETVRVMRFPNREAAAPVLARLHIGESKRRWGLDEQAKFVFAQIGNGVSVKELKEQLPAIKDVVRLIRMGNVREMLIQIDYRDPSLAAYAAGSDLAMSAFEYAYRNAEIQTAIGISFDSSGNLTTRPSTSAHVAALSRLLRGFLAGELNSRRGLKPGTQEFSDLLTAMREASLPASLEQSDSAGSSVTDDNPSRETSSDSPPVKPTENPSANANRATGRGNGGTPAAKSQPADTSDSNSPRRGPNSPETRRTLDFSGIEEEHLPLPLKHRLRELRRVDVVEFPAAATMLMRSVLEASIKEHYGLKHGPAATGTLGDVMKTITADYEKVGHLSHAIATVNSTKKGASTTPGTGMWFNLVAHSVHIDVDSRQVHQAWRLVFPLVRFLLMP</sequence>